<keyword evidence="2" id="KW-1185">Reference proteome</keyword>
<evidence type="ECO:0000313" key="1">
    <source>
        <dbReference type="EMBL" id="AKP67419.1"/>
    </source>
</evidence>
<organism evidence="1 2">
    <name type="scientific">Companilactobacillus ginsenosidimutans</name>
    <dbReference type="NCBI Taxonomy" id="1007676"/>
    <lineage>
        <taxon>Bacteria</taxon>
        <taxon>Bacillati</taxon>
        <taxon>Bacillota</taxon>
        <taxon>Bacilli</taxon>
        <taxon>Lactobacillales</taxon>
        <taxon>Lactobacillaceae</taxon>
        <taxon>Companilactobacillus</taxon>
    </lineage>
</organism>
<name>A0A0H4QG92_9LACO</name>
<dbReference type="EMBL" id="CP012034">
    <property type="protein sequence ID" value="AKP67419.1"/>
    <property type="molecule type" value="Genomic_DNA"/>
</dbReference>
<proteinExistence type="predicted"/>
<reference evidence="2" key="1">
    <citation type="submission" date="2015-07" db="EMBL/GenBank/DDBJ databases">
        <title>Lactobacillus ginsenosidimutans/EMML 3141/ whole genome sequencing.</title>
        <authorList>
            <person name="Kim M.K."/>
            <person name="Im W.-T."/>
            <person name="Srinivasan S."/>
            <person name="Lee J.-J."/>
        </authorList>
    </citation>
    <scope>NUCLEOTIDE SEQUENCE [LARGE SCALE GENOMIC DNA]</scope>
    <source>
        <strain evidence="2">EMML 3041</strain>
    </source>
</reference>
<dbReference type="Proteomes" id="UP000036106">
    <property type="component" value="Chromosome"/>
</dbReference>
<accession>A0A0H4QG92</accession>
<dbReference type="PATRIC" id="fig|1007676.4.peg.1537"/>
<dbReference type="KEGG" id="lgn:ABM34_07645"/>
<dbReference type="AlphaFoldDB" id="A0A0H4QG92"/>
<sequence length="133" mass="15348">MNNISSSICAIVICHGQTEFLLMTFIKRTYNIQMIIIARNKGKSSIQIDGLSKFLSNSTFLNIKSLTKKYPKIKVGEKNNHDKSKYIEVFSVGYTAETPDERIHNFLVKLRKTKRSNMDELIEYLIKNKSVQL</sequence>
<gene>
    <name evidence="1" type="ORF">ABM34_07645</name>
</gene>
<protein>
    <submittedName>
        <fullName evidence="1">Uncharacterized protein</fullName>
    </submittedName>
</protein>
<evidence type="ECO:0000313" key="2">
    <source>
        <dbReference type="Proteomes" id="UP000036106"/>
    </source>
</evidence>